<dbReference type="InterPro" id="IPR036047">
    <property type="entry name" value="F-box-like_dom_sf"/>
</dbReference>
<name>A0AAW0EH12_9AGAR</name>
<organism evidence="2 3">
    <name type="scientific">Favolaschia claudopus</name>
    <dbReference type="NCBI Taxonomy" id="2862362"/>
    <lineage>
        <taxon>Eukaryota</taxon>
        <taxon>Fungi</taxon>
        <taxon>Dikarya</taxon>
        <taxon>Basidiomycota</taxon>
        <taxon>Agaricomycotina</taxon>
        <taxon>Agaricomycetes</taxon>
        <taxon>Agaricomycetidae</taxon>
        <taxon>Agaricales</taxon>
        <taxon>Marasmiineae</taxon>
        <taxon>Mycenaceae</taxon>
        <taxon>Favolaschia</taxon>
    </lineage>
</organism>
<accession>A0AAW0EH12</accession>
<protein>
    <recommendedName>
        <fullName evidence="1">F-box domain-containing protein</fullName>
    </recommendedName>
</protein>
<evidence type="ECO:0000259" key="1">
    <source>
        <dbReference type="PROSITE" id="PS50181"/>
    </source>
</evidence>
<evidence type="ECO:0000313" key="3">
    <source>
        <dbReference type="Proteomes" id="UP001362999"/>
    </source>
</evidence>
<reference evidence="2 3" key="1">
    <citation type="journal article" date="2024" name="J Genomics">
        <title>Draft genome sequencing and assembly of Favolaschia claudopus CIRM-BRFM 2984 isolated from oak limbs.</title>
        <authorList>
            <person name="Navarro D."/>
            <person name="Drula E."/>
            <person name="Chaduli D."/>
            <person name="Cazenave R."/>
            <person name="Ahrendt S."/>
            <person name="Wang J."/>
            <person name="Lipzen A."/>
            <person name="Daum C."/>
            <person name="Barry K."/>
            <person name="Grigoriev I.V."/>
            <person name="Favel A."/>
            <person name="Rosso M.N."/>
            <person name="Martin F."/>
        </authorList>
    </citation>
    <scope>NUCLEOTIDE SEQUENCE [LARGE SCALE GENOMIC DNA]</scope>
    <source>
        <strain evidence="2 3">CIRM-BRFM 2984</strain>
    </source>
</reference>
<feature type="domain" description="F-box" evidence="1">
    <location>
        <begin position="1"/>
        <end position="49"/>
    </location>
</feature>
<dbReference type="EMBL" id="JAWWNJ010000001">
    <property type="protein sequence ID" value="KAK7063945.1"/>
    <property type="molecule type" value="Genomic_DNA"/>
</dbReference>
<dbReference type="Pfam" id="PF12937">
    <property type="entry name" value="F-box-like"/>
    <property type="match status" value="1"/>
</dbReference>
<dbReference type="Gene3D" id="1.20.1280.50">
    <property type="match status" value="1"/>
</dbReference>
<dbReference type="Proteomes" id="UP001362999">
    <property type="component" value="Unassembled WGS sequence"/>
</dbReference>
<keyword evidence="3" id="KW-1185">Reference proteome</keyword>
<comment type="caution">
    <text evidence="2">The sequence shown here is derived from an EMBL/GenBank/DDBJ whole genome shotgun (WGS) entry which is preliminary data.</text>
</comment>
<dbReference type="SMART" id="SM00256">
    <property type="entry name" value="FBOX"/>
    <property type="match status" value="1"/>
</dbReference>
<gene>
    <name evidence="2" type="ORF">R3P38DRAFT_2821383</name>
</gene>
<proteinExistence type="predicted"/>
<dbReference type="PROSITE" id="PS50181">
    <property type="entry name" value="FBOX"/>
    <property type="match status" value="1"/>
</dbReference>
<dbReference type="InterPro" id="IPR001810">
    <property type="entry name" value="F-box_dom"/>
</dbReference>
<dbReference type="AlphaFoldDB" id="A0AAW0EH12"/>
<dbReference type="SUPFAM" id="SSF81383">
    <property type="entry name" value="F-box domain"/>
    <property type="match status" value="1"/>
</dbReference>
<sequence>MLLLLPPEVILHVFSYLDLPDLALLSKLSAVLAQLAQDRALHNNRIRIVSPARVEHGLFGVSSQGHALRPSVGDLCQRGVMRGLALERKWRAGLYFSSPLSVRQYENAVLLARRHASHVLSAHLTRRRSAPNPLKHLHQVLIFPDVESSSLSISRSLLPIVRKLKWSLQRDKLAKQVRDGSGIFGVGKWLEGRMHILHEGERVRLAICPDVKRIVGMYEGMAATK</sequence>
<evidence type="ECO:0000313" key="2">
    <source>
        <dbReference type="EMBL" id="KAK7063945.1"/>
    </source>
</evidence>